<dbReference type="PANTHER" id="PTHR16740:SF1">
    <property type="entry name" value="CYTOCHROME B5-RELATED PROTEIN-RELATED"/>
    <property type="match status" value="1"/>
</dbReference>
<organism evidence="3 4">
    <name type="scientific">Dufourea novaeangliae</name>
    <name type="common">Sweat bee</name>
    <dbReference type="NCBI Taxonomy" id="178035"/>
    <lineage>
        <taxon>Eukaryota</taxon>
        <taxon>Metazoa</taxon>
        <taxon>Ecdysozoa</taxon>
        <taxon>Arthropoda</taxon>
        <taxon>Hexapoda</taxon>
        <taxon>Insecta</taxon>
        <taxon>Pterygota</taxon>
        <taxon>Neoptera</taxon>
        <taxon>Endopterygota</taxon>
        <taxon>Hymenoptera</taxon>
        <taxon>Apocrita</taxon>
        <taxon>Aculeata</taxon>
        <taxon>Apoidea</taxon>
        <taxon>Anthophila</taxon>
        <taxon>Halictidae</taxon>
        <taxon>Rophitinae</taxon>
        <taxon>Dufourea</taxon>
    </lineage>
</organism>
<dbReference type="SMART" id="SM01117">
    <property type="entry name" value="Cyt-b5"/>
    <property type="match status" value="1"/>
</dbReference>
<keyword evidence="1" id="KW-1133">Transmembrane helix</keyword>
<evidence type="ECO:0000313" key="4">
    <source>
        <dbReference type="Proteomes" id="UP000076502"/>
    </source>
</evidence>
<dbReference type="Pfam" id="PF00173">
    <property type="entry name" value="Cyt-b5"/>
    <property type="match status" value="1"/>
</dbReference>
<dbReference type="Pfam" id="PF00487">
    <property type="entry name" value="FA_desaturase"/>
    <property type="match status" value="1"/>
</dbReference>
<evidence type="ECO:0000256" key="1">
    <source>
        <dbReference type="SAM" id="Phobius"/>
    </source>
</evidence>
<evidence type="ECO:0000313" key="3">
    <source>
        <dbReference type="EMBL" id="KZC14948.1"/>
    </source>
</evidence>
<accession>A0A154PUB2</accession>
<dbReference type="Gene3D" id="3.10.120.10">
    <property type="entry name" value="Cytochrome b5-like heme/steroid binding domain"/>
    <property type="match status" value="1"/>
</dbReference>
<dbReference type="AlphaFoldDB" id="A0A154PUB2"/>
<sequence>MAKIESSISGLEPLPGRNDAFHTPYAFLEARRKIDGAESLWRIGNNIYDLEAFSKYHPGGEEWIRLTKGTDITELFESHHLTDTATKLLPKYFIRKAVSSRSVPLTFKPDGFFHTFKKRALEALKHVDFHRPSKKSNAIADLLVTTTIILSLAAVFLQSYVVIIPAGIFLAWTAITAHNYFHMRDNFRMYYFDLSTMSSKEWRITHVMSHHTYPNTLWDYEMYVTEPLFQWLPDKRKSMIKGIISQLLSPLLWSALFYGQLIKRYYSVIFEYGKFEFRDAVPFLLPVLMTSLAPSVLFALKFWLLIIMSSSFVFSFIGFNAAHHHPDIFHDGDTSRSYLLITEMIYTCTHVIQFAEVLDLILFNPISFEFVKCVDLLSHFGNSVVVLLAQAGEGGFMLNIGFLEVPAKFAKFGFSLLVEFDLSRSRATGFFETFAKFFKFTSKVAALFLSFHARTTLSFDLKSSLICFCSLPTKDCSSSSLAVKDLLNQLYTREEIHSEVNELPNNTLFLIFLLLEYKHVMVEELLQFFVGEVDAKFFSLFFTTPLFEFHTTHVHDSSGDFVDVVLLFLGEAQHIESLLLSGIVGNQKFLAVIEARDCRLALRYKVVVIDVVGQQQHLCRRVEKKKFNKIENMRLEGVMRSPGMIVRFLRFDVSTSQFSRWTKVNTNEFTLFNRIVITDGLGITERFQYGVCLYNLILQGTFLLIRLISFLSRSTDGSEVRNYFLRILSLSSTRLTSDEHRLIFTSGFRILERAEDSLTLGAVIQGLGTAGYVVAVSDVAENPSVGRP</sequence>
<keyword evidence="1" id="KW-0472">Membrane</keyword>
<keyword evidence="1" id="KW-0812">Transmembrane</keyword>
<proteinExistence type="predicted"/>
<evidence type="ECO:0000259" key="2">
    <source>
        <dbReference type="PROSITE" id="PS50255"/>
    </source>
</evidence>
<feature type="transmembrane region" description="Helical" evidence="1">
    <location>
        <begin position="281"/>
        <end position="306"/>
    </location>
</feature>
<dbReference type="PANTHER" id="PTHR16740">
    <property type="entry name" value="CYTOCHROME B5-RELATED PROTEIN-RELATED"/>
    <property type="match status" value="1"/>
</dbReference>
<dbReference type="InterPro" id="IPR001199">
    <property type="entry name" value="Cyt_B5-like_heme/steroid-bd"/>
</dbReference>
<dbReference type="STRING" id="178035.A0A154PUB2"/>
<dbReference type="InterPro" id="IPR036400">
    <property type="entry name" value="Cyt_B5-like_heme/steroid_sf"/>
</dbReference>
<name>A0A154PUB2_DUFNO</name>
<dbReference type="Proteomes" id="UP000076502">
    <property type="component" value="Unassembled WGS sequence"/>
</dbReference>
<dbReference type="PROSITE" id="PS50255">
    <property type="entry name" value="CYTOCHROME_B5_2"/>
    <property type="match status" value="1"/>
</dbReference>
<feature type="domain" description="Cytochrome b5 heme-binding" evidence="2">
    <location>
        <begin position="22"/>
        <end position="98"/>
    </location>
</feature>
<protein>
    <submittedName>
        <fullName evidence="3">Cytochrome b5-related protein</fullName>
    </submittedName>
</protein>
<dbReference type="OrthoDB" id="260519at2759"/>
<dbReference type="GO" id="GO:0006629">
    <property type="term" value="P:lipid metabolic process"/>
    <property type="evidence" value="ECO:0007669"/>
    <property type="project" value="InterPro"/>
</dbReference>
<keyword evidence="4" id="KW-1185">Reference proteome</keyword>
<dbReference type="EMBL" id="KQ435178">
    <property type="protein sequence ID" value="KZC14948.1"/>
    <property type="molecule type" value="Genomic_DNA"/>
</dbReference>
<dbReference type="InterPro" id="IPR053100">
    <property type="entry name" value="Cytochrome_b5-related"/>
</dbReference>
<dbReference type="SUPFAM" id="SSF55856">
    <property type="entry name" value="Cytochrome b5-like heme/steroid binding domain"/>
    <property type="match status" value="1"/>
</dbReference>
<feature type="transmembrane region" description="Helical" evidence="1">
    <location>
        <begin position="163"/>
        <end position="181"/>
    </location>
</feature>
<dbReference type="InterPro" id="IPR005804">
    <property type="entry name" value="FA_desaturase_dom"/>
</dbReference>
<gene>
    <name evidence="3" type="ORF">WN55_08110</name>
</gene>
<feature type="transmembrane region" description="Helical" evidence="1">
    <location>
        <begin position="138"/>
        <end position="157"/>
    </location>
</feature>
<reference evidence="3 4" key="1">
    <citation type="submission" date="2015-07" db="EMBL/GenBank/DDBJ databases">
        <title>The genome of Dufourea novaeangliae.</title>
        <authorList>
            <person name="Pan H."/>
            <person name="Kapheim K."/>
        </authorList>
    </citation>
    <scope>NUCLEOTIDE SEQUENCE [LARGE SCALE GENOMIC DNA]</scope>
    <source>
        <strain evidence="3">0120121106</strain>
        <tissue evidence="3">Whole body</tissue>
    </source>
</reference>